<dbReference type="AlphaFoldDB" id="A0A9W7GXJ5"/>
<dbReference type="PANTHER" id="PTHR37206:SF1">
    <property type="entry name" value="TRANSMEMBRANE PROTEIN"/>
    <property type="match status" value="1"/>
</dbReference>
<dbReference type="PANTHER" id="PTHR37206">
    <property type="entry name" value="TRANSMEMBRANE PROTEIN"/>
    <property type="match status" value="1"/>
</dbReference>
<organism evidence="2 3">
    <name type="scientific">Hibiscus trionum</name>
    <name type="common">Flower of an hour</name>
    <dbReference type="NCBI Taxonomy" id="183268"/>
    <lineage>
        <taxon>Eukaryota</taxon>
        <taxon>Viridiplantae</taxon>
        <taxon>Streptophyta</taxon>
        <taxon>Embryophyta</taxon>
        <taxon>Tracheophyta</taxon>
        <taxon>Spermatophyta</taxon>
        <taxon>Magnoliopsida</taxon>
        <taxon>eudicotyledons</taxon>
        <taxon>Gunneridae</taxon>
        <taxon>Pentapetalae</taxon>
        <taxon>rosids</taxon>
        <taxon>malvids</taxon>
        <taxon>Malvales</taxon>
        <taxon>Malvaceae</taxon>
        <taxon>Malvoideae</taxon>
        <taxon>Hibiscus</taxon>
    </lineage>
</organism>
<gene>
    <name evidence="2" type="ORF">HRI_000408000</name>
</gene>
<name>A0A9W7GXJ5_HIBTR</name>
<feature type="compositionally biased region" description="Low complexity" evidence="1">
    <location>
        <begin position="86"/>
        <end position="97"/>
    </location>
</feature>
<dbReference type="Proteomes" id="UP001165190">
    <property type="component" value="Unassembled WGS sequence"/>
</dbReference>
<sequence length="208" mass="23970">MVENNRILESLLFEWENFHSIDHHKQKQSRQTKPNHQIKQQWSMVMIRDSVSHSDLSVFPPVDHENLHRQIQQPQQNPPSDLTLLPPSESSDVDSSPGGRGIGEWLGIGVGILRAKIVGLACYFGYKNGTIGKAFRSFRGVIDLATVVLVWWLCKRIWRLRRRKESAQMLRTIIKEKDEKIVGLLNQIAEMNKVLVERHRLVASKPTH</sequence>
<evidence type="ECO:0008006" key="4">
    <source>
        <dbReference type="Google" id="ProtNLM"/>
    </source>
</evidence>
<keyword evidence="3" id="KW-1185">Reference proteome</keyword>
<dbReference type="OrthoDB" id="1087988at2759"/>
<protein>
    <recommendedName>
        <fullName evidence="4">Transmembrane protein</fullName>
    </recommendedName>
</protein>
<evidence type="ECO:0000313" key="3">
    <source>
        <dbReference type="Proteomes" id="UP001165190"/>
    </source>
</evidence>
<comment type="caution">
    <text evidence="2">The sequence shown here is derived from an EMBL/GenBank/DDBJ whole genome shotgun (WGS) entry which is preliminary data.</text>
</comment>
<reference evidence="2" key="1">
    <citation type="submission" date="2023-05" db="EMBL/GenBank/DDBJ databases">
        <title>Genome and transcriptome analyses reveal genes involved in the formation of fine ridges on petal epidermal cells in Hibiscus trionum.</title>
        <authorList>
            <person name="Koshimizu S."/>
            <person name="Masuda S."/>
            <person name="Ishii T."/>
            <person name="Shirasu K."/>
            <person name="Hoshino A."/>
            <person name="Arita M."/>
        </authorList>
    </citation>
    <scope>NUCLEOTIDE SEQUENCE</scope>
    <source>
        <strain evidence="2">Hamamatsu line</strain>
    </source>
</reference>
<evidence type="ECO:0000256" key="1">
    <source>
        <dbReference type="SAM" id="MobiDB-lite"/>
    </source>
</evidence>
<feature type="compositionally biased region" description="Polar residues" evidence="1">
    <location>
        <begin position="69"/>
        <end position="80"/>
    </location>
</feature>
<proteinExistence type="predicted"/>
<accession>A0A9W7GXJ5</accession>
<dbReference type="EMBL" id="BSYR01000004">
    <property type="protein sequence ID" value="GMI67387.1"/>
    <property type="molecule type" value="Genomic_DNA"/>
</dbReference>
<feature type="region of interest" description="Disordered" evidence="1">
    <location>
        <begin position="68"/>
        <end position="98"/>
    </location>
</feature>
<evidence type="ECO:0000313" key="2">
    <source>
        <dbReference type="EMBL" id="GMI67387.1"/>
    </source>
</evidence>